<proteinExistence type="predicted"/>
<evidence type="ECO:0000313" key="2">
    <source>
        <dbReference type="EMBL" id="GGA58902.1"/>
    </source>
</evidence>
<accession>A0ABQ1H517</accession>
<keyword evidence="1" id="KW-0812">Transmembrane</keyword>
<feature type="transmembrane region" description="Helical" evidence="1">
    <location>
        <begin position="12"/>
        <end position="32"/>
    </location>
</feature>
<gene>
    <name evidence="2" type="ORF">GCM10007416_35090</name>
</gene>
<reference evidence="3" key="1">
    <citation type="journal article" date="2019" name="Int. J. Syst. Evol. Microbiol.">
        <title>The Global Catalogue of Microorganisms (GCM) 10K type strain sequencing project: providing services to taxonomists for standard genome sequencing and annotation.</title>
        <authorList>
            <consortium name="The Broad Institute Genomics Platform"/>
            <consortium name="The Broad Institute Genome Sequencing Center for Infectious Disease"/>
            <person name="Wu L."/>
            <person name="Ma J."/>
        </authorList>
    </citation>
    <scope>NUCLEOTIDE SEQUENCE [LARGE SCALE GENOMIC DNA]</scope>
    <source>
        <strain evidence="3">CGMCC 1.12404</strain>
    </source>
</reference>
<protein>
    <submittedName>
        <fullName evidence="2">Uncharacterized protein</fullName>
    </submittedName>
</protein>
<keyword evidence="1" id="KW-0472">Membrane</keyword>
<keyword evidence="3" id="KW-1185">Reference proteome</keyword>
<dbReference type="EMBL" id="BMEX01000036">
    <property type="protein sequence ID" value="GGA58902.1"/>
    <property type="molecule type" value="Genomic_DNA"/>
</dbReference>
<dbReference type="Proteomes" id="UP000617979">
    <property type="component" value="Unassembled WGS sequence"/>
</dbReference>
<name>A0ABQ1H517_9BACL</name>
<evidence type="ECO:0000313" key="3">
    <source>
        <dbReference type="Proteomes" id="UP000617979"/>
    </source>
</evidence>
<organism evidence="2 3">
    <name type="scientific">Kroppenstedtia guangzhouensis</name>
    <dbReference type="NCBI Taxonomy" id="1274356"/>
    <lineage>
        <taxon>Bacteria</taxon>
        <taxon>Bacillati</taxon>
        <taxon>Bacillota</taxon>
        <taxon>Bacilli</taxon>
        <taxon>Bacillales</taxon>
        <taxon>Thermoactinomycetaceae</taxon>
        <taxon>Kroppenstedtia</taxon>
    </lineage>
</organism>
<keyword evidence="1" id="KW-1133">Transmembrane helix</keyword>
<feature type="transmembrane region" description="Helical" evidence="1">
    <location>
        <begin position="38"/>
        <end position="66"/>
    </location>
</feature>
<sequence length="73" mass="8135">MKEFLEVSKPTPIMMMITLAAVAPFVIAEGFFTVSELIAWVISAVFGAVFLQVSYWGLAHLFLWLFGHGRRSG</sequence>
<dbReference type="RefSeq" id="WP_139293699.1">
    <property type="nucleotide sequence ID" value="NZ_BMEX01000036.1"/>
</dbReference>
<comment type="caution">
    <text evidence="2">The sequence shown here is derived from an EMBL/GenBank/DDBJ whole genome shotgun (WGS) entry which is preliminary data.</text>
</comment>
<evidence type="ECO:0000256" key="1">
    <source>
        <dbReference type="SAM" id="Phobius"/>
    </source>
</evidence>